<protein>
    <submittedName>
        <fullName evidence="3">Putative secreted protein</fullName>
    </submittedName>
</protein>
<feature type="region of interest" description="Disordered" evidence="1">
    <location>
        <begin position="46"/>
        <end position="67"/>
    </location>
</feature>
<organism evidence="3">
    <name type="scientific">Ixodes ricinus</name>
    <name type="common">Common tick</name>
    <name type="synonym">Acarus ricinus</name>
    <dbReference type="NCBI Taxonomy" id="34613"/>
    <lineage>
        <taxon>Eukaryota</taxon>
        <taxon>Metazoa</taxon>
        <taxon>Ecdysozoa</taxon>
        <taxon>Arthropoda</taxon>
        <taxon>Chelicerata</taxon>
        <taxon>Arachnida</taxon>
        <taxon>Acari</taxon>
        <taxon>Parasitiformes</taxon>
        <taxon>Ixodida</taxon>
        <taxon>Ixodoidea</taxon>
        <taxon>Ixodidae</taxon>
        <taxon>Ixodinae</taxon>
        <taxon>Ixodes</taxon>
    </lineage>
</organism>
<evidence type="ECO:0000256" key="2">
    <source>
        <dbReference type="SAM" id="SignalP"/>
    </source>
</evidence>
<proteinExistence type="predicted"/>
<evidence type="ECO:0000256" key="1">
    <source>
        <dbReference type="SAM" id="MobiDB-lite"/>
    </source>
</evidence>
<name>A0A6B0TQS4_IXORI</name>
<dbReference type="AlphaFoldDB" id="A0A6B0TQS4"/>
<dbReference type="EMBL" id="GIFC01000139">
    <property type="protein sequence ID" value="MXU82222.1"/>
    <property type="molecule type" value="Transcribed_RNA"/>
</dbReference>
<evidence type="ECO:0000313" key="3">
    <source>
        <dbReference type="EMBL" id="MXU82222.1"/>
    </source>
</evidence>
<reference evidence="3" key="1">
    <citation type="submission" date="2019-12" db="EMBL/GenBank/DDBJ databases">
        <title>An insight into the sialome of adult female Ixodes ricinus ticks feeding for 6 days.</title>
        <authorList>
            <person name="Perner J."/>
            <person name="Ribeiro J.M.C."/>
        </authorList>
    </citation>
    <scope>NUCLEOTIDE SEQUENCE</scope>
    <source>
        <strain evidence="3">Semi-engorged</strain>
        <tissue evidence="3">Salivary glands</tissue>
    </source>
</reference>
<keyword evidence="2" id="KW-0732">Signal</keyword>
<accession>A0A6B0TQS4</accession>
<feature type="signal peptide" evidence="2">
    <location>
        <begin position="1"/>
        <end position="21"/>
    </location>
</feature>
<sequence length="67" mass="7068">MVKGTKSCSLLFAAMLSNADALSSSISPFVVALRERFPKSFERSARLSASSILPPRTDSCPDTSSGS</sequence>
<feature type="chain" id="PRO_5025464954" evidence="2">
    <location>
        <begin position="22"/>
        <end position="67"/>
    </location>
</feature>